<dbReference type="RefSeq" id="WP_127936472.1">
    <property type="nucleotide sequence ID" value="NZ_SAUN01000001.1"/>
</dbReference>
<evidence type="ECO:0000313" key="3">
    <source>
        <dbReference type="Proteomes" id="UP000284824"/>
    </source>
</evidence>
<dbReference type="PROSITE" id="PS01125">
    <property type="entry name" value="ROK"/>
    <property type="match status" value="1"/>
</dbReference>
<dbReference type="Pfam" id="PF00480">
    <property type="entry name" value="ROK"/>
    <property type="match status" value="1"/>
</dbReference>
<dbReference type="SUPFAM" id="SSF53067">
    <property type="entry name" value="Actin-like ATPase domain"/>
    <property type="match status" value="1"/>
</dbReference>
<dbReference type="Proteomes" id="UP000284824">
    <property type="component" value="Unassembled WGS sequence"/>
</dbReference>
<keyword evidence="3" id="KW-1185">Reference proteome</keyword>
<sequence>MILAIDVGGTKMAAGLVAGDGTVTASARVPTPQGADATTLWKTLVELIEPLTEGVKGVEGVGVGCGGPMAWPDGEVSPLNMPGWRGFPLRARLAGRFPGSPVRLHNDAICLAAAEHWKGAGQGSADMLGMVVSTGVGGGLILNGRLINGGTGNAGHIGHVVVEPDGGPRCGCGGHGCLEAIARGPALTAWAVEQGWEPKHPGTGVYLEDRAVTARALAADARAGDPVAVRAMRRAGRALGIAIASATHLCDLDLVTIGGGLSQAGVPLFGPLEEALREHARVEFARRVKVMPASLGQEAGLIGAAALLLAGESYWTERR</sequence>
<reference evidence="2 3" key="1">
    <citation type="submission" date="2019-01" db="EMBL/GenBank/DDBJ databases">
        <title>Sequencing the genomes of 1000 actinobacteria strains.</title>
        <authorList>
            <person name="Klenk H.-P."/>
        </authorList>
    </citation>
    <scope>NUCLEOTIDE SEQUENCE [LARGE SCALE GENOMIC DNA]</scope>
    <source>
        <strain evidence="2 3">DSM 43925</strain>
    </source>
</reference>
<dbReference type="Gene3D" id="3.30.420.40">
    <property type="match status" value="2"/>
</dbReference>
<accession>A0A438MG56</accession>
<dbReference type="InterPro" id="IPR049874">
    <property type="entry name" value="ROK_cs"/>
</dbReference>
<comment type="similarity">
    <text evidence="1">Belongs to the ROK (NagC/XylR) family.</text>
</comment>
<evidence type="ECO:0000313" key="2">
    <source>
        <dbReference type="EMBL" id="RVX44744.1"/>
    </source>
</evidence>
<keyword evidence="2" id="KW-0808">Transferase</keyword>
<dbReference type="OrthoDB" id="8772678at2"/>
<dbReference type="PANTHER" id="PTHR18964:SF169">
    <property type="entry name" value="N-ACETYLMANNOSAMINE KINASE"/>
    <property type="match status" value="1"/>
</dbReference>
<gene>
    <name evidence="2" type="ORF">EDD27_7490</name>
</gene>
<evidence type="ECO:0000256" key="1">
    <source>
        <dbReference type="ARBA" id="ARBA00006479"/>
    </source>
</evidence>
<organism evidence="2 3">
    <name type="scientific">Nonomuraea polychroma</name>
    <dbReference type="NCBI Taxonomy" id="46176"/>
    <lineage>
        <taxon>Bacteria</taxon>
        <taxon>Bacillati</taxon>
        <taxon>Actinomycetota</taxon>
        <taxon>Actinomycetes</taxon>
        <taxon>Streptosporangiales</taxon>
        <taxon>Streptosporangiaceae</taxon>
        <taxon>Nonomuraea</taxon>
    </lineage>
</organism>
<protein>
    <submittedName>
        <fullName evidence="2">Glucokinase</fullName>
    </submittedName>
</protein>
<comment type="caution">
    <text evidence="2">The sequence shown here is derived from an EMBL/GenBank/DDBJ whole genome shotgun (WGS) entry which is preliminary data.</text>
</comment>
<keyword evidence="2" id="KW-0418">Kinase</keyword>
<dbReference type="EMBL" id="SAUN01000001">
    <property type="protein sequence ID" value="RVX44744.1"/>
    <property type="molecule type" value="Genomic_DNA"/>
</dbReference>
<dbReference type="GO" id="GO:0016301">
    <property type="term" value="F:kinase activity"/>
    <property type="evidence" value="ECO:0007669"/>
    <property type="project" value="UniProtKB-KW"/>
</dbReference>
<dbReference type="AlphaFoldDB" id="A0A438MG56"/>
<dbReference type="PANTHER" id="PTHR18964">
    <property type="entry name" value="ROK (REPRESSOR, ORF, KINASE) FAMILY"/>
    <property type="match status" value="1"/>
</dbReference>
<dbReference type="InterPro" id="IPR000600">
    <property type="entry name" value="ROK"/>
</dbReference>
<proteinExistence type="inferred from homology"/>
<dbReference type="InterPro" id="IPR043129">
    <property type="entry name" value="ATPase_NBD"/>
</dbReference>
<name>A0A438MG56_9ACTN</name>